<sequence length="102" mass="11861">MDFLRILSGKSAPLPIYEPVIACLESPQVFPDLLEPVYRQAMKLDDETLDQFRFALLRLQIYADVHRNEDLEKAMYIRYVAQVLEKVIFGTLVMEPQEPETS</sequence>
<evidence type="ECO:0000313" key="2">
    <source>
        <dbReference type="Proteomes" id="UP000002408"/>
    </source>
</evidence>
<dbReference type="EMBL" id="CP000780">
    <property type="protein sequence ID" value="ABS56481.1"/>
    <property type="molecule type" value="Genomic_DNA"/>
</dbReference>
<name>A7I9S0_METB6</name>
<organism evidence="1 2">
    <name type="scientific">Methanoregula boonei (strain DSM 21154 / JCM 14090 / 6A8)</name>
    <dbReference type="NCBI Taxonomy" id="456442"/>
    <lineage>
        <taxon>Archaea</taxon>
        <taxon>Methanobacteriati</taxon>
        <taxon>Methanobacteriota</taxon>
        <taxon>Stenosarchaea group</taxon>
        <taxon>Methanomicrobia</taxon>
        <taxon>Methanomicrobiales</taxon>
        <taxon>Methanoregulaceae</taxon>
        <taxon>Methanoregula</taxon>
    </lineage>
</organism>
<gene>
    <name evidence="1" type="ordered locus">Mboo_1966</name>
</gene>
<dbReference type="RefSeq" id="WP_012107536.1">
    <property type="nucleotide sequence ID" value="NC_009712.1"/>
</dbReference>
<dbReference type="KEGG" id="mbn:Mboo_1966"/>
<evidence type="ECO:0000313" key="1">
    <source>
        <dbReference type="EMBL" id="ABS56481.1"/>
    </source>
</evidence>
<reference evidence="2" key="1">
    <citation type="journal article" date="2015" name="Microbiology">
        <title>Genome of Methanoregula boonei 6A8 reveals adaptations to oligotrophic peatland environments.</title>
        <authorList>
            <person name="Braeuer S."/>
            <person name="Cadillo-Quiroz H."/>
            <person name="Kyrpides N."/>
            <person name="Woyke T."/>
            <person name="Goodwin L."/>
            <person name="Detter C."/>
            <person name="Podell S."/>
            <person name="Yavitt J.B."/>
            <person name="Zinder S.H."/>
        </authorList>
    </citation>
    <scope>NUCLEOTIDE SEQUENCE [LARGE SCALE GENOMIC DNA]</scope>
    <source>
        <strain evidence="2">DSM 21154 / JCM 14090 / 6A8</strain>
    </source>
</reference>
<dbReference type="GeneID" id="5410790"/>
<dbReference type="Proteomes" id="UP000002408">
    <property type="component" value="Chromosome"/>
</dbReference>
<dbReference type="STRING" id="456442.Mboo_1966"/>
<dbReference type="AlphaFoldDB" id="A7I9S0"/>
<proteinExistence type="predicted"/>
<dbReference type="HOGENOM" id="CLU_2271074_0_0_2"/>
<dbReference type="eggNOG" id="arCOG03394">
    <property type="taxonomic scope" value="Archaea"/>
</dbReference>
<accession>A7I9S0</accession>
<dbReference type="OrthoDB" id="110994at2157"/>
<protein>
    <submittedName>
        <fullName evidence="1">Uncharacterized protein</fullName>
    </submittedName>
</protein>
<keyword evidence="2" id="KW-1185">Reference proteome</keyword>